<gene>
    <name evidence="2" type="ORF">LQ564_17510</name>
</gene>
<feature type="transmembrane region" description="Helical" evidence="1">
    <location>
        <begin position="232"/>
        <end position="256"/>
    </location>
</feature>
<dbReference type="Proteomes" id="UP001179361">
    <property type="component" value="Unassembled WGS sequence"/>
</dbReference>
<feature type="transmembrane region" description="Helical" evidence="1">
    <location>
        <begin position="163"/>
        <end position="183"/>
    </location>
</feature>
<feature type="transmembrane region" description="Helical" evidence="1">
    <location>
        <begin position="28"/>
        <end position="50"/>
    </location>
</feature>
<evidence type="ECO:0000313" key="3">
    <source>
        <dbReference type="Proteomes" id="UP001179361"/>
    </source>
</evidence>
<comment type="caution">
    <text evidence="2">The sequence shown here is derived from an EMBL/GenBank/DDBJ whole genome shotgun (WGS) entry which is preliminary data.</text>
</comment>
<dbReference type="PANTHER" id="PTHR30238">
    <property type="entry name" value="MEMBRANE BOUND PREDICTED REDOX MODULATOR"/>
    <property type="match status" value="1"/>
</dbReference>
<evidence type="ECO:0000256" key="1">
    <source>
        <dbReference type="SAM" id="Phobius"/>
    </source>
</evidence>
<dbReference type="EMBL" id="JAJNOC010000006">
    <property type="protein sequence ID" value="MCD2518110.1"/>
    <property type="molecule type" value="Genomic_DNA"/>
</dbReference>
<reference evidence="2" key="1">
    <citation type="submission" date="2021-11" db="EMBL/GenBank/DDBJ databases">
        <title>The complete genome of Massilia sp sp. G4R7.</title>
        <authorList>
            <person name="Liu L."/>
            <person name="Yue J."/>
            <person name="Yuan J."/>
            <person name="Yang F."/>
            <person name="Li L."/>
        </authorList>
    </citation>
    <scope>NUCLEOTIDE SEQUENCE</scope>
    <source>
        <strain evidence="2">G4R7</strain>
    </source>
</reference>
<accession>A0ABS8Q8T7</accession>
<sequence>MKHFTWSFIVTAVCMALAGWWGYDHGGIAGMVTALGVTAILSVMEVSLSFDNAVVNASVLKGWNEFWLKLFLGLGMIIAVFGMRLVFPLVIVAVAADLGITEVWNLALTNPKEFSSHLTNHHAEVAAFGGMFLLLVFLNFLLDDEKEVHWLGNIERKLGSLGKVSSISVLVALGALLYSASWVPEAQKMVVLVAGLWGILVYIGVDMISSLLEKSESDENSNVGNMVKTGGIGGFLYLEVLDASFSFDGVIGAFAITQDVVIIMLGLAIGAMFVRSMTVYLVRQGTLDEFVYLEHGAHYAIGILAVIMLVSMHMHVPELITGGVGVAFILASLWSSIKHKKQHAAIGA</sequence>
<keyword evidence="1" id="KW-0472">Membrane</keyword>
<proteinExistence type="predicted"/>
<dbReference type="RefSeq" id="WP_231059402.1">
    <property type="nucleotide sequence ID" value="NZ_JAJNOC010000006.1"/>
</dbReference>
<keyword evidence="3" id="KW-1185">Reference proteome</keyword>
<dbReference type="NCBIfam" id="NF010614">
    <property type="entry name" value="PRK14013.1-4"/>
    <property type="match status" value="1"/>
</dbReference>
<feature type="transmembrane region" description="Helical" evidence="1">
    <location>
        <begin position="70"/>
        <end position="96"/>
    </location>
</feature>
<protein>
    <submittedName>
        <fullName evidence="2">DUF475 domain-containing protein</fullName>
    </submittedName>
</protein>
<keyword evidence="1" id="KW-1133">Transmembrane helix</keyword>
<feature type="transmembrane region" description="Helical" evidence="1">
    <location>
        <begin position="295"/>
        <end position="313"/>
    </location>
</feature>
<dbReference type="PANTHER" id="PTHR30238:SF4">
    <property type="entry name" value="SLL1022 PROTEIN"/>
    <property type="match status" value="1"/>
</dbReference>
<dbReference type="Pfam" id="PF04332">
    <property type="entry name" value="DUF475"/>
    <property type="match status" value="1"/>
</dbReference>
<dbReference type="NCBIfam" id="NF010613">
    <property type="entry name" value="PRK14013.1-3"/>
    <property type="match status" value="1"/>
</dbReference>
<keyword evidence="1" id="KW-0812">Transmembrane</keyword>
<feature type="transmembrane region" description="Helical" evidence="1">
    <location>
        <begin position="262"/>
        <end position="283"/>
    </location>
</feature>
<dbReference type="InterPro" id="IPR007427">
    <property type="entry name" value="DUF475"/>
</dbReference>
<feature type="transmembrane region" description="Helical" evidence="1">
    <location>
        <begin position="125"/>
        <end position="142"/>
    </location>
</feature>
<feature type="transmembrane region" description="Helical" evidence="1">
    <location>
        <begin position="189"/>
        <end position="212"/>
    </location>
</feature>
<dbReference type="NCBIfam" id="NF010620">
    <property type="entry name" value="PRK14013.2-6"/>
    <property type="match status" value="1"/>
</dbReference>
<evidence type="ECO:0000313" key="2">
    <source>
        <dbReference type="EMBL" id="MCD2518110.1"/>
    </source>
</evidence>
<organism evidence="2 3">
    <name type="scientific">Massilia phyllostachyos</name>
    <dbReference type="NCBI Taxonomy" id="2898585"/>
    <lineage>
        <taxon>Bacteria</taxon>
        <taxon>Pseudomonadati</taxon>
        <taxon>Pseudomonadota</taxon>
        <taxon>Betaproteobacteria</taxon>
        <taxon>Burkholderiales</taxon>
        <taxon>Oxalobacteraceae</taxon>
        <taxon>Telluria group</taxon>
        <taxon>Massilia</taxon>
    </lineage>
</organism>
<name>A0ABS8Q8T7_9BURK</name>
<feature type="transmembrane region" description="Helical" evidence="1">
    <location>
        <begin position="319"/>
        <end position="337"/>
    </location>
</feature>